<evidence type="ECO:0000256" key="4">
    <source>
        <dbReference type="ARBA" id="ARBA00022605"/>
    </source>
</evidence>
<organism evidence="9 10">
    <name type="scientific">Acidaminobacter hydrogenoformans DSM 2784</name>
    <dbReference type="NCBI Taxonomy" id="1120920"/>
    <lineage>
        <taxon>Bacteria</taxon>
        <taxon>Bacillati</taxon>
        <taxon>Bacillota</taxon>
        <taxon>Clostridia</taxon>
        <taxon>Peptostreptococcales</taxon>
        <taxon>Acidaminobacteraceae</taxon>
        <taxon>Acidaminobacter</taxon>
    </lineage>
</organism>
<dbReference type="UniPathway" id="UPA00068">
    <property type="reaction ID" value="UER00114"/>
</dbReference>
<dbReference type="FunFam" id="1.10.275.10:FF:000002">
    <property type="entry name" value="Argininosuccinate lyase"/>
    <property type="match status" value="1"/>
</dbReference>
<reference evidence="9 10" key="1">
    <citation type="submission" date="2016-10" db="EMBL/GenBank/DDBJ databases">
        <authorList>
            <person name="de Groot N.N."/>
        </authorList>
    </citation>
    <scope>NUCLEOTIDE SEQUENCE [LARGE SCALE GENOMIC DNA]</scope>
    <source>
        <strain evidence="9 10">DSM 2784</strain>
    </source>
</reference>
<evidence type="ECO:0000256" key="1">
    <source>
        <dbReference type="ARBA" id="ARBA00004941"/>
    </source>
</evidence>
<proteinExistence type="inferred from homology"/>
<dbReference type="CDD" id="cd01359">
    <property type="entry name" value="Argininosuccinate_lyase"/>
    <property type="match status" value="1"/>
</dbReference>
<dbReference type="PANTHER" id="PTHR43814:SF1">
    <property type="entry name" value="ARGININOSUCCINATE LYASE"/>
    <property type="match status" value="1"/>
</dbReference>
<dbReference type="EC" id="4.3.2.1" evidence="2 6"/>
<dbReference type="InterPro" id="IPR000362">
    <property type="entry name" value="Fumarate_lyase_fam"/>
</dbReference>
<dbReference type="PRINTS" id="PR00145">
    <property type="entry name" value="ARGSUCLYASE"/>
</dbReference>
<comment type="similarity">
    <text evidence="6">Belongs to the lyase 1 family. Argininosuccinate lyase subfamily.</text>
</comment>
<comment type="catalytic activity">
    <reaction evidence="6">
        <text>2-(N(omega)-L-arginino)succinate = fumarate + L-arginine</text>
        <dbReference type="Rhea" id="RHEA:24020"/>
        <dbReference type="ChEBI" id="CHEBI:29806"/>
        <dbReference type="ChEBI" id="CHEBI:32682"/>
        <dbReference type="ChEBI" id="CHEBI:57472"/>
        <dbReference type="EC" id="4.3.2.1"/>
    </reaction>
</comment>
<keyword evidence="5 6" id="KW-0456">Lyase</keyword>
<name>A0A1G5RTX6_9FIRM</name>
<evidence type="ECO:0000313" key="10">
    <source>
        <dbReference type="Proteomes" id="UP000199208"/>
    </source>
</evidence>
<protein>
    <recommendedName>
        <fullName evidence="2 6">Argininosuccinate lyase</fullName>
        <shortName evidence="6">ASAL</shortName>
        <ecNumber evidence="2 6">4.3.2.1</ecNumber>
    </recommendedName>
    <alternativeName>
        <fullName evidence="6">Arginosuccinase</fullName>
    </alternativeName>
</protein>
<dbReference type="PANTHER" id="PTHR43814">
    <property type="entry name" value="ARGININOSUCCINATE LYASE"/>
    <property type="match status" value="1"/>
</dbReference>
<evidence type="ECO:0000256" key="5">
    <source>
        <dbReference type="ARBA" id="ARBA00023239"/>
    </source>
</evidence>
<keyword evidence="10" id="KW-1185">Reference proteome</keyword>
<evidence type="ECO:0000313" key="9">
    <source>
        <dbReference type="EMBL" id="SCZ77534.1"/>
    </source>
</evidence>
<sequence length="457" mass="51381">MKLWSGRFESGTSQLMDAFNNSIQFDHRMYKEDLSGSLAHAKMLAKMGILTEDELKALVLALKEIEAEIELGSFKFKIEDEDLHMAVEKRLTEKLGDLGKKIHTARSRNDQVALDFRLYVRRECQTIQELIRELMSVLVEHAAVTTDVIMPGYTHMQKAQPVRLAYHLLAYFEMLKRDVSRFEDAYERMSLSPLGAGALAGTSYESDRFLTAEALGFSGPSENAMDSVADRDFAIEFLSASAITMMHLSRLAEEFVIWSTGEFAFIEIGDAYATGSSIMPQKKNPDAAELIRGKSGRVYGDLMALLTVMKGLPMAYNKDMQEDKEPVFDAGDTVKLCLTVFADMLRHTTFKPEVMLHQCKQGFLNATDLADYLVKKGLPFRDAHEVSGKLVAYAIREKKILETLSLEEMQTVSNLIGEDVYEAIDIERCVENKKSYGSTSLDSVNRMLELAKAYLKA</sequence>
<dbReference type="GO" id="GO:0042450">
    <property type="term" value="P:L-arginine biosynthetic process via ornithine"/>
    <property type="evidence" value="ECO:0007669"/>
    <property type="project" value="UniProtKB-UniRule"/>
</dbReference>
<dbReference type="GO" id="GO:0005829">
    <property type="term" value="C:cytosol"/>
    <property type="evidence" value="ECO:0007669"/>
    <property type="project" value="TreeGrafter"/>
</dbReference>
<dbReference type="HAMAP" id="MF_00006">
    <property type="entry name" value="Arg_succ_lyase"/>
    <property type="match status" value="1"/>
</dbReference>
<dbReference type="InterPro" id="IPR029419">
    <property type="entry name" value="Arg_succ_lyase_C"/>
</dbReference>
<dbReference type="InterPro" id="IPR020557">
    <property type="entry name" value="Fumarate_lyase_CS"/>
</dbReference>
<dbReference type="SUPFAM" id="SSF48557">
    <property type="entry name" value="L-aspartase-like"/>
    <property type="match status" value="1"/>
</dbReference>
<feature type="domain" description="Argininosuccinate lyase C-terminal" evidence="8">
    <location>
        <begin position="363"/>
        <end position="431"/>
    </location>
</feature>
<dbReference type="NCBIfam" id="TIGR00838">
    <property type="entry name" value="argH"/>
    <property type="match status" value="1"/>
</dbReference>
<gene>
    <name evidence="6" type="primary">argH</name>
    <name evidence="9" type="ORF">SAMN03080599_00769</name>
</gene>
<keyword evidence="3 6" id="KW-0055">Arginine biosynthesis</keyword>
<evidence type="ECO:0000256" key="3">
    <source>
        <dbReference type="ARBA" id="ARBA00022571"/>
    </source>
</evidence>
<dbReference type="Gene3D" id="1.20.200.10">
    <property type="entry name" value="Fumarase/aspartase (Central domain)"/>
    <property type="match status" value="1"/>
</dbReference>
<dbReference type="GO" id="GO:0004056">
    <property type="term" value="F:argininosuccinate lyase activity"/>
    <property type="evidence" value="ECO:0007669"/>
    <property type="project" value="UniProtKB-UniRule"/>
</dbReference>
<feature type="domain" description="Fumarate lyase N-terminal" evidence="7">
    <location>
        <begin position="6"/>
        <end position="300"/>
    </location>
</feature>
<evidence type="ECO:0000256" key="2">
    <source>
        <dbReference type="ARBA" id="ARBA00012338"/>
    </source>
</evidence>
<dbReference type="Gene3D" id="1.10.40.30">
    <property type="entry name" value="Fumarase/aspartase (C-terminal domain)"/>
    <property type="match status" value="1"/>
</dbReference>
<dbReference type="Gene3D" id="1.10.275.10">
    <property type="entry name" value="Fumarase/aspartase (N-terminal domain)"/>
    <property type="match status" value="1"/>
</dbReference>
<dbReference type="FunFam" id="1.20.200.10:FF:000015">
    <property type="entry name" value="argininosuccinate lyase isoform X2"/>
    <property type="match status" value="1"/>
</dbReference>
<dbReference type="STRING" id="1120920.SAMN03080599_00769"/>
<keyword evidence="4 6" id="KW-0028">Amino-acid biosynthesis</keyword>
<dbReference type="InterPro" id="IPR022761">
    <property type="entry name" value="Fumarate_lyase_N"/>
</dbReference>
<dbReference type="RefSeq" id="WP_092589579.1">
    <property type="nucleotide sequence ID" value="NZ_FMWL01000003.1"/>
</dbReference>
<evidence type="ECO:0000259" key="7">
    <source>
        <dbReference type="Pfam" id="PF00206"/>
    </source>
</evidence>
<dbReference type="Pfam" id="PF00206">
    <property type="entry name" value="Lyase_1"/>
    <property type="match status" value="1"/>
</dbReference>
<dbReference type="InterPro" id="IPR009049">
    <property type="entry name" value="Argininosuccinate_lyase"/>
</dbReference>
<accession>A0A1G5RTX6</accession>
<keyword evidence="6" id="KW-0963">Cytoplasm</keyword>
<dbReference type="Proteomes" id="UP000199208">
    <property type="component" value="Unassembled WGS sequence"/>
</dbReference>
<dbReference type="InterPro" id="IPR024083">
    <property type="entry name" value="Fumarase/histidase_N"/>
</dbReference>
<comment type="pathway">
    <text evidence="1 6">Amino-acid biosynthesis; L-arginine biosynthesis; L-arginine from L-ornithine and carbamoyl phosphate: step 3/3.</text>
</comment>
<dbReference type="PRINTS" id="PR00149">
    <property type="entry name" value="FUMRATELYASE"/>
</dbReference>
<dbReference type="FunFam" id="1.10.40.30:FF:000001">
    <property type="entry name" value="Argininosuccinate lyase"/>
    <property type="match status" value="1"/>
</dbReference>
<dbReference type="AlphaFoldDB" id="A0A1G5RTX6"/>
<dbReference type="PROSITE" id="PS00163">
    <property type="entry name" value="FUMARATE_LYASES"/>
    <property type="match status" value="1"/>
</dbReference>
<evidence type="ECO:0000259" key="8">
    <source>
        <dbReference type="Pfam" id="PF14698"/>
    </source>
</evidence>
<dbReference type="Pfam" id="PF14698">
    <property type="entry name" value="ASL_C2"/>
    <property type="match status" value="1"/>
</dbReference>
<dbReference type="OrthoDB" id="9769623at2"/>
<comment type="subcellular location">
    <subcellularLocation>
        <location evidence="6">Cytoplasm</location>
    </subcellularLocation>
</comment>
<dbReference type="InterPro" id="IPR008948">
    <property type="entry name" value="L-Aspartase-like"/>
</dbReference>
<evidence type="ECO:0000256" key="6">
    <source>
        <dbReference type="HAMAP-Rule" id="MF_00006"/>
    </source>
</evidence>
<dbReference type="EMBL" id="FMWL01000003">
    <property type="protein sequence ID" value="SCZ77534.1"/>
    <property type="molecule type" value="Genomic_DNA"/>
</dbReference>